<sequence length="476" mass="50846">MICDHDTIAAPATAAGGALAVIRVSGGDALTICDRIFRGSAPLADAEGYTVHYGHIIADGRTLDDVLVTVFRAPRSYTGEDAAEISCHGSQYIVSETLRLLTAAGARMAQPGEFTIRAYLAGKLDLSQAEAVADIIASSSRASHALAANQMRGGYSAAFDTLREKLLHLTSLLELELDFSEEEVEFADRTQLRDTMRQIKERIDALRSSFSLGNAIKEGVAVAIVGAPNVGKSTLLNRLLNEERAMVSDIAGTTRDVIEERANIDGIVFRFLDTAGIRSTNDTLEQMGIARTMSSIERAQIIIRLIDASQPAVPVSGGSPSSGQTGRKSAPAVASADSAADTPSPNFPLRPDQTLLTVYNKIDKTPRFALPEGAVGISARNGDGIDDLRRILRDAVDTEALYHGGTVISNSRHYEALTSASEALSAALDGLRDNLPTDLLSEEIRQVIRHLSGVTGQDIVPEEVLKTIFSKFCIGK</sequence>
<dbReference type="CDD" id="cd04164">
    <property type="entry name" value="trmE"/>
    <property type="match status" value="1"/>
</dbReference>
<evidence type="ECO:0000256" key="8">
    <source>
        <dbReference type="ARBA" id="ARBA00023134"/>
    </source>
</evidence>
<comment type="subcellular location">
    <subcellularLocation>
        <location evidence="9">Cytoplasm</location>
    </subcellularLocation>
</comment>
<feature type="region of interest" description="Disordered" evidence="11">
    <location>
        <begin position="311"/>
        <end position="349"/>
    </location>
</feature>
<feature type="binding site" evidence="9">
    <location>
        <position position="229"/>
    </location>
    <ligand>
        <name>K(+)</name>
        <dbReference type="ChEBI" id="CHEBI:29103"/>
    </ligand>
</feature>
<feature type="domain" description="TrmE-type G" evidence="12">
    <location>
        <begin position="219"/>
        <end position="397"/>
    </location>
</feature>
<dbReference type="GO" id="GO:0005829">
    <property type="term" value="C:cytosol"/>
    <property type="evidence" value="ECO:0007669"/>
    <property type="project" value="TreeGrafter"/>
</dbReference>
<dbReference type="InterPro" id="IPR018948">
    <property type="entry name" value="GTP-bd_TrmE_N"/>
</dbReference>
<dbReference type="GO" id="GO:0030488">
    <property type="term" value="P:tRNA methylation"/>
    <property type="evidence" value="ECO:0007669"/>
    <property type="project" value="TreeGrafter"/>
</dbReference>
<feature type="binding site" evidence="9">
    <location>
        <position position="123"/>
    </location>
    <ligand>
        <name>(6S)-5-formyl-5,6,7,8-tetrahydrofolate</name>
        <dbReference type="ChEBI" id="CHEBI:57457"/>
    </ligand>
</feature>
<feature type="binding site" evidence="9">
    <location>
        <begin position="248"/>
        <end position="254"/>
    </location>
    <ligand>
        <name>GTP</name>
        <dbReference type="ChEBI" id="CHEBI:37565"/>
    </ligand>
</feature>
<feature type="binding site" evidence="9">
    <location>
        <position position="250"/>
    </location>
    <ligand>
        <name>K(+)</name>
        <dbReference type="ChEBI" id="CHEBI:29103"/>
    </ligand>
</feature>
<keyword evidence="2 9" id="KW-0819">tRNA processing</keyword>
<dbReference type="InterPro" id="IPR031168">
    <property type="entry name" value="G_TrmE"/>
</dbReference>
<comment type="similarity">
    <text evidence="1 9 10">Belongs to the TRAFAC class TrmE-Era-EngA-EngB-Septin-like GTPase superfamily. TrmE GTPase family.</text>
</comment>
<feature type="binding site" evidence="9">
    <location>
        <begin position="273"/>
        <end position="276"/>
    </location>
    <ligand>
        <name>GTP</name>
        <dbReference type="ChEBI" id="CHEBI:37565"/>
    </ligand>
</feature>
<comment type="subunit">
    <text evidence="9">Homodimer. Heterotetramer of two MnmE and two MnmG subunits.</text>
</comment>
<evidence type="ECO:0000313" key="13">
    <source>
        <dbReference type="EMBL" id="GKI18270.1"/>
    </source>
</evidence>
<dbReference type="Pfam" id="PF10396">
    <property type="entry name" value="TrmE_N"/>
    <property type="match status" value="1"/>
</dbReference>
<dbReference type="SUPFAM" id="SSF52540">
    <property type="entry name" value="P-loop containing nucleoside triphosphate hydrolases"/>
    <property type="match status" value="1"/>
</dbReference>
<dbReference type="PANTHER" id="PTHR42714">
    <property type="entry name" value="TRNA MODIFICATION GTPASE GTPBP3"/>
    <property type="match status" value="1"/>
</dbReference>
<gene>
    <name evidence="9 13" type="primary">mnmE</name>
    <name evidence="9" type="synonym">trmE</name>
    <name evidence="13" type="ORF">CE91St16_11780</name>
</gene>
<keyword evidence="3 9" id="KW-0479">Metal-binding</keyword>
<feature type="binding site" evidence="9">
    <location>
        <position position="248"/>
    </location>
    <ligand>
        <name>K(+)</name>
        <dbReference type="ChEBI" id="CHEBI:29103"/>
    </ligand>
</feature>
<dbReference type="FunFam" id="3.30.1360.120:FF:000003">
    <property type="entry name" value="tRNA modification GTPase MnmE"/>
    <property type="match status" value="1"/>
</dbReference>
<evidence type="ECO:0000256" key="9">
    <source>
        <dbReference type="HAMAP-Rule" id="MF_00379"/>
    </source>
</evidence>
<dbReference type="RefSeq" id="WP_244076251.1">
    <property type="nucleotide sequence ID" value="NZ_AP025581.1"/>
</dbReference>
<feature type="binding site" evidence="9">
    <location>
        <position position="253"/>
    </location>
    <ligand>
        <name>K(+)</name>
        <dbReference type="ChEBI" id="CHEBI:29103"/>
    </ligand>
</feature>
<dbReference type="GO" id="GO:0005525">
    <property type="term" value="F:GTP binding"/>
    <property type="evidence" value="ECO:0007669"/>
    <property type="project" value="UniProtKB-UniRule"/>
</dbReference>
<feature type="compositionally biased region" description="Low complexity" evidence="11">
    <location>
        <begin position="311"/>
        <end position="344"/>
    </location>
</feature>
<dbReference type="Proteomes" id="UP001055105">
    <property type="component" value="Unassembled WGS sequence"/>
</dbReference>
<evidence type="ECO:0000256" key="1">
    <source>
        <dbReference type="ARBA" id="ARBA00011043"/>
    </source>
</evidence>
<dbReference type="GO" id="GO:0002098">
    <property type="term" value="P:tRNA wobble uridine modification"/>
    <property type="evidence" value="ECO:0007669"/>
    <property type="project" value="TreeGrafter"/>
</dbReference>
<evidence type="ECO:0000256" key="2">
    <source>
        <dbReference type="ARBA" id="ARBA00022694"/>
    </source>
</evidence>
<feature type="binding site" evidence="9">
    <location>
        <position position="254"/>
    </location>
    <ligand>
        <name>Mg(2+)</name>
        <dbReference type="ChEBI" id="CHEBI:18420"/>
    </ligand>
</feature>
<dbReference type="InterPro" id="IPR027266">
    <property type="entry name" value="TrmE/GcvT-like"/>
</dbReference>
<dbReference type="NCBIfam" id="TIGR00231">
    <property type="entry name" value="small_GTP"/>
    <property type="match status" value="1"/>
</dbReference>
<dbReference type="GO" id="GO:0003924">
    <property type="term" value="F:GTPase activity"/>
    <property type="evidence" value="ECO:0007669"/>
    <property type="project" value="UniProtKB-UniRule"/>
</dbReference>
<feature type="binding site" evidence="9">
    <location>
        <begin position="378"/>
        <end position="380"/>
    </location>
    <ligand>
        <name>GTP</name>
        <dbReference type="ChEBI" id="CHEBI:37565"/>
    </ligand>
</feature>
<feature type="binding site" evidence="9">
    <location>
        <position position="233"/>
    </location>
    <ligand>
        <name>Mg(2+)</name>
        <dbReference type="ChEBI" id="CHEBI:18420"/>
    </ligand>
</feature>
<dbReference type="InterPro" id="IPR005225">
    <property type="entry name" value="Small_GTP-bd"/>
</dbReference>
<keyword evidence="7 9" id="KW-0630">Potassium</keyword>
<dbReference type="Gene3D" id="3.40.50.300">
    <property type="entry name" value="P-loop containing nucleotide triphosphate hydrolases"/>
    <property type="match status" value="1"/>
</dbReference>
<dbReference type="InterPro" id="IPR027368">
    <property type="entry name" value="MnmE_dom2"/>
</dbReference>
<comment type="caution">
    <text evidence="9">Lacks conserved residue(s) required for the propagation of feature annotation.</text>
</comment>
<comment type="caution">
    <text evidence="13">The sequence shown here is derived from an EMBL/GenBank/DDBJ whole genome shotgun (WGS) entry which is preliminary data.</text>
</comment>
<dbReference type="PROSITE" id="PS51709">
    <property type="entry name" value="G_TRME"/>
    <property type="match status" value="1"/>
</dbReference>
<dbReference type="Gene3D" id="3.30.1360.120">
    <property type="entry name" value="Probable tRNA modification gtpase trme, domain 1"/>
    <property type="match status" value="1"/>
</dbReference>
<feature type="binding site" evidence="9">
    <location>
        <position position="476"/>
    </location>
    <ligand>
        <name>(6S)-5-formyl-5,6,7,8-tetrahydrofolate</name>
        <dbReference type="ChEBI" id="CHEBI:57457"/>
    </ligand>
</feature>
<dbReference type="AlphaFoldDB" id="A0AA37KLQ8"/>
<keyword evidence="4 9" id="KW-0547">Nucleotide-binding</keyword>
<comment type="function">
    <text evidence="9">Exhibits a very high intrinsic GTPase hydrolysis rate. Involved in the addition of a carboxymethylaminomethyl (cmnm) group at the wobble position (U34) of certain tRNAs, forming tRNA-cmnm(5)s(2)U34.</text>
</comment>
<feature type="binding site" evidence="9">
    <location>
        <begin position="229"/>
        <end position="234"/>
    </location>
    <ligand>
        <name>GTP</name>
        <dbReference type="ChEBI" id="CHEBI:37565"/>
    </ligand>
</feature>
<reference evidence="13" key="1">
    <citation type="submission" date="2022-01" db="EMBL/GenBank/DDBJ databases">
        <title>Novel bile acid biosynthetic pathways are enriched in the microbiome of centenarians.</title>
        <authorList>
            <person name="Sato Y."/>
            <person name="Atarashi K."/>
            <person name="Plichta R.D."/>
            <person name="Arai Y."/>
            <person name="Sasajima S."/>
            <person name="Kearney M.S."/>
            <person name="Suda W."/>
            <person name="Takeshita K."/>
            <person name="Sasaki T."/>
            <person name="Okamoto S."/>
            <person name="Skelly N.A."/>
            <person name="Okamura Y."/>
            <person name="Vlamakis H."/>
            <person name="Li Y."/>
            <person name="Tanoue T."/>
            <person name="Takei H."/>
            <person name="Nittono H."/>
            <person name="Narushima S."/>
            <person name="Irie J."/>
            <person name="Itoh H."/>
            <person name="Moriya K."/>
            <person name="Sugiura Y."/>
            <person name="Suematsu M."/>
            <person name="Moritoki N."/>
            <person name="Shibata S."/>
            <person name="Littman R.D."/>
            <person name="Fischbach A.M."/>
            <person name="Uwamino Y."/>
            <person name="Inoue T."/>
            <person name="Honda A."/>
            <person name="Hattori M."/>
            <person name="Murai T."/>
            <person name="Xavier J.R."/>
            <person name="Hirose N."/>
            <person name="Honda K."/>
        </authorList>
    </citation>
    <scope>NUCLEOTIDE SEQUENCE</scope>
    <source>
        <strain evidence="13">CE91-St16</strain>
    </source>
</reference>
<dbReference type="EC" id="3.6.-.-" evidence="9"/>
<comment type="cofactor">
    <cofactor evidence="9">
        <name>K(+)</name>
        <dbReference type="ChEBI" id="CHEBI:29103"/>
    </cofactor>
    <text evidence="9">Binds 1 potassium ion per subunit.</text>
</comment>
<dbReference type="Pfam" id="PF12631">
    <property type="entry name" value="MnmE_helical"/>
    <property type="match status" value="1"/>
</dbReference>
<keyword evidence="6 9" id="KW-0460">Magnesium</keyword>
<dbReference type="EMBL" id="BQOL01000001">
    <property type="protein sequence ID" value="GKI18270.1"/>
    <property type="molecule type" value="Genomic_DNA"/>
</dbReference>
<evidence type="ECO:0000313" key="14">
    <source>
        <dbReference type="Proteomes" id="UP001055105"/>
    </source>
</evidence>
<dbReference type="Pfam" id="PF01926">
    <property type="entry name" value="MMR_HSR1"/>
    <property type="match status" value="1"/>
</dbReference>
<dbReference type="InterPro" id="IPR006073">
    <property type="entry name" value="GTP-bd"/>
</dbReference>
<dbReference type="CDD" id="cd14858">
    <property type="entry name" value="TrmE_N"/>
    <property type="match status" value="1"/>
</dbReference>
<feature type="binding site" evidence="9">
    <location>
        <position position="84"/>
    </location>
    <ligand>
        <name>(6S)-5-formyl-5,6,7,8-tetrahydrofolate</name>
        <dbReference type="ChEBI" id="CHEBI:57457"/>
    </ligand>
</feature>
<dbReference type="InterPro" id="IPR027417">
    <property type="entry name" value="P-loop_NTPase"/>
</dbReference>
<accession>A0AA37KLQ8</accession>
<keyword evidence="5 9" id="KW-0378">Hydrolase</keyword>
<dbReference type="Gene3D" id="1.20.120.430">
    <property type="entry name" value="tRNA modification GTPase MnmE domain 2"/>
    <property type="match status" value="1"/>
</dbReference>
<evidence type="ECO:0000256" key="4">
    <source>
        <dbReference type="ARBA" id="ARBA00022741"/>
    </source>
</evidence>
<dbReference type="NCBIfam" id="TIGR00450">
    <property type="entry name" value="mnmE_trmE_thdF"/>
    <property type="match status" value="1"/>
</dbReference>
<dbReference type="GO" id="GO:0046872">
    <property type="term" value="F:metal ion binding"/>
    <property type="evidence" value="ECO:0007669"/>
    <property type="project" value="UniProtKB-KW"/>
</dbReference>
<protein>
    <recommendedName>
        <fullName evidence="9">tRNA modification GTPase MnmE</fullName>
        <ecNumber evidence="9">3.6.-.-</ecNumber>
    </recommendedName>
</protein>
<evidence type="ECO:0000256" key="5">
    <source>
        <dbReference type="ARBA" id="ARBA00022801"/>
    </source>
</evidence>
<evidence type="ECO:0000256" key="7">
    <source>
        <dbReference type="ARBA" id="ARBA00022958"/>
    </source>
</evidence>
<dbReference type="InterPro" id="IPR025867">
    <property type="entry name" value="MnmE_helical"/>
</dbReference>
<evidence type="ECO:0000256" key="10">
    <source>
        <dbReference type="RuleBase" id="RU003313"/>
    </source>
</evidence>
<dbReference type="PANTHER" id="PTHR42714:SF2">
    <property type="entry name" value="TRNA MODIFICATION GTPASE GTPBP3, MITOCHONDRIAL"/>
    <property type="match status" value="1"/>
</dbReference>
<keyword evidence="8 9" id="KW-0342">GTP-binding</keyword>
<keyword evidence="9" id="KW-0963">Cytoplasm</keyword>
<evidence type="ECO:0000256" key="11">
    <source>
        <dbReference type="SAM" id="MobiDB-lite"/>
    </source>
</evidence>
<name>A0AA37KLQ8_9BACT</name>
<dbReference type="GO" id="GO:0042802">
    <property type="term" value="F:identical protein binding"/>
    <property type="evidence" value="ECO:0007669"/>
    <property type="project" value="UniProtKB-ARBA"/>
</dbReference>
<organism evidence="13 14">
    <name type="scientific">Alistipes finegoldii</name>
    <dbReference type="NCBI Taxonomy" id="214856"/>
    <lineage>
        <taxon>Bacteria</taxon>
        <taxon>Pseudomonadati</taxon>
        <taxon>Bacteroidota</taxon>
        <taxon>Bacteroidia</taxon>
        <taxon>Bacteroidales</taxon>
        <taxon>Rikenellaceae</taxon>
        <taxon>Alistipes</taxon>
    </lineage>
</organism>
<dbReference type="HAMAP" id="MF_00379">
    <property type="entry name" value="GTPase_MnmE"/>
    <property type="match status" value="1"/>
</dbReference>
<proteinExistence type="inferred from homology"/>
<evidence type="ECO:0000256" key="6">
    <source>
        <dbReference type="ARBA" id="ARBA00022842"/>
    </source>
</evidence>
<evidence type="ECO:0000256" key="3">
    <source>
        <dbReference type="ARBA" id="ARBA00022723"/>
    </source>
</evidence>
<dbReference type="InterPro" id="IPR004520">
    <property type="entry name" value="GTPase_MnmE"/>
</dbReference>
<feature type="binding site" evidence="9">
    <location>
        <position position="23"/>
    </location>
    <ligand>
        <name>(6S)-5-formyl-5,6,7,8-tetrahydrofolate</name>
        <dbReference type="ChEBI" id="CHEBI:57457"/>
    </ligand>
</feature>
<evidence type="ECO:0000259" key="12">
    <source>
        <dbReference type="PROSITE" id="PS51709"/>
    </source>
</evidence>
<dbReference type="PRINTS" id="PR00326">
    <property type="entry name" value="GTP1OBG"/>
</dbReference>